<dbReference type="InterPro" id="IPR009060">
    <property type="entry name" value="UBA-like_sf"/>
</dbReference>
<organism evidence="3">
    <name type="scientific">Florenciella parvula</name>
    <dbReference type="NCBI Taxonomy" id="236787"/>
    <lineage>
        <taxon>Eukaryota</taxon>
        <taxon>Sar</taxon>
        <taxon>Stramenopiles</taxon>
        <taxon>Ochrophyta</taxon>
        <taxon>Dictyochophyceae</taxon>
        <taxon>Florenciellales</taxon>
        <taxon>Florenciella</taxon>
    </lineage>
</organism>
<dbReference type="GO" id="GO:0031397">
    <property type="term" value="P:negative regulation of protein ubiquitination"/>
    <property type="evidence" value="ECO:0007669"/>
    <property type="project" value="TreeGrafter"/>
</dbReference>
<feature type="region of interest" description="Disordered" evidence="1">
    <location>
        <begin position="1"/>
        <end position="39"/>
    </location>
</feature>
<feature type="domain" description="UBA" evidence="2">
    <location>
        <begin position="112"/>
        <end position="152"/>
    </location>
</feature>
<dbReference type="PANTHER" id="PTHR46340:SF1">
    <property type="entry name" value="UBX DOMAIN-CONTAINING PROTEIN 1"/>
    <property type="match status" value="1"/>
</dbReference>
<feature type="compositionally biased region" description="Low complexity" evidence="1">
    <location>
        <begin position="66"/>
        <end position="87"/>
    </location>
</feature>
<dbReference type="AlphaFoldDB" id="A0A7S2CY40"/>
<name>A0A7S2CY40_9STRA</name>
<dbReference type="PANTHER" id="PTHR46340">
    <property type="entry name" value="UBX DOMAIN-CONTAINING PROTEIN 1"/>
    <property type="match status" value="1"/>
</dbReference>
<dbReference type="SUPFAM" id="SSF46934">
    <property type="entry name" value="UBA-like"/>
    <property type="match status" value="1"/>
</dbReference>
<dbReference type="Pfam" id="PF22562">
    <property type="entry name" value="UBA_7"/>
    <property type="match status" value="1"/>
</dbReference>
<dbReference type="Gene3D" id="1.10.8.10">
    <property type="entry name" value="DNA helicase RuvA subunit, C-terminal domain"/>
    <property type="match status" value="1"/>
</dbReference>
<evidence type="ECO:0000259" key="2">
    <source>
        <dbReference type="PROSITE" id="PS50030"/>
    </source>
</evidence>
<reference evidence="3" key="1">
    <citation type="submission" date="2021-01" db="EMBL/GenBank/DDBJ databases">
        <authorList>
            <person name="Corre E."/>
            <person name="Pelletier E."/>
            <person name="Niang G."/>
            <person name="Scheremetjew M."/>
            <person name="Finn R."/>
            <person name="Kale V."/>
            <person name="Holt S."/>
            <person name="Cochrane G."/>
            <person name="Meng A."/>
            <person name="Brown T."/>
            <person name="Cohen L."/>
        </authorList>
    </citation>
    <scope>NUCLEOTIDE SEQUENCE</scope>
    <source>
        <strain evidence="3">RCC1693</strain>
    </source>
</reference>
<dbReference type="GO" id="GO:0036435">
    <property type="term" value="F:K48-linked polyubiquitin modification-dependent protein binding"/>
    <property type="evidence" value="ECO:0007669"/>
    <property type="project" value="TreeGrafter"/>
</dbReference>
<evidence type="ECO:0000256" key="1">
    <source>
        <dbReference type="SAM" id="MobiDB-lite"/>
    </source>
</evidence>
<dbReference type="GO" id="GO:0005737">
    <property type="term" value="C:cytoplasm"/>
    <property type="evidence" value="ECO:0007669"/>
    <property type="project" value="TreeGrafter"/>
</dbReference>
<dbReference type="GO" id="GO:0032435">
    <property type="term" value="P:negative regulation of proteasomal ubiquitin-dependent protein catabolic process"/>
    <property type="evidence" value="ECO:0007669"/>
    <property type="project" value="TreeGrafter"/>
</dbReference>
<feature type="region of interest" description="Disordered" evidence="1">
    <location>
        <begin position="210"/>
        <end position="253"/>
    </location>
</feature>
<dbReference type="InterPro" id="IPR015940">
    <property type="entry name" value="UBA"/>
</dbReference>
<dbReference type="PROSITE" id="PS50030">
    <property type="entry name" value="UBA"/>
    <property type="match status" value="1"/>
</dbReference>
<feature type="region of interest" description="Disordered" evidence="1">
    <location>
        <begin position="56"/>
        <end position="106"/>
    </location>
</feature>
<protein>
    <recommendedName>
        <fullName evidence="2">UBA domain-containing protein</fullName>
    </recommendedName>
</protein>
<dbReference type="EMBL" id="HBGT01027190">
    <property type="protein sequence ID" value="CAD9438463.1"/>
    <property type="molecule type" value="Transcribed_RNA"/>
</dbReference>
<dbReference type="InterPro" id="IPR003903">
    <property type="entry name" value="UIM_dom"/>
</dbReference>
<proteinExistence type="predicted"/>
<evidence type="ECO:0000313" key="3">
    <source>
        <dbReference type="EMBL" id="CAD9438463.1"/>
    </source>
</evidence>
<gene>
    <name evidence="3" type="ORF">FPAR1323_LOCUS14139</name>
</gene>
<dbReference type="GO" id="GO:0005634">
    <property type="term" value="C:nucleus"/>
    <property type="evidence" value="ECO:0007669"/>
    <property type="project" value="TreeGrafter"/>
</dbReference>
<sequence length="253" mass="25778">MARFGGGVAAPSPASTSPYGAGGGAGAANPPPAADPMDEDAEMQKALAMSMAMANEGKTDGGDAMAAEPTGASEGAASASASAGADAMDVEGKEGEGKDAGGAEEPNMVLPPVDTAMMNEVVAMGFPEVRVRKALMAGSSNAEAVINWCVEHGEDGDIDDPIPLVAEASGTVGGGGGGGDGTVKSYKCNETGRLFACMADVELYAEKTGRSDFSECTEEKKPRTAEELARDKARLKERIAQKRRERGVEEKEV</sequence>
<feature type="compositionally biased region" description="Basic and acidic residues" evidence="1">
    <location>
        <begin position="90"/>
        <end position="101"/>
    </location>
</feature>
<accession>A0A7S2CY40</accession>
<dbReference type="PROSITE" id="PS50330">
    <property type="entry name" value="UIM"/>
    <property type="match status" value="1"/>
</dbReference>
<feature type="compositionally biased region" description="Low complexity" evidence="1">
    <location>
        <begin position="9"/>
        <end position="19"/>
    </location>
</feature>
<dbReference type="GO" id="GO:1903094">
    <property type="term" value="P:negative regulation of protein K48-linked deubiquitination"/>
    <property type="evidence" value="ECO:0007669"/>
    <property type="project" value="TreeGrafter"/>
</dbReference>